<comment type="caution">
    <text evidence="3">The sequence shown here is derived from an EMBL/GenBank/DDBJ whole genome shotgun (WGS) entry which is preliminary data.</text>
</comment>
<protein>
    <submittedName>
        <fullName evidence="3">Aminodeoxychorismate/anthranilate synthase component II</fullName>
    </submittedName>
</protein>
<dbReference type="PRINTS" id="PR00099">
    <property type="entry name" value="CPSGATASE"/>
</dbReference>
<gene>
    <name evidence="3" type="ORF">OD750_021740</name>
</gene>
<evidence type="ECO:0000313" key="4">
    <source>
        <dbReference type="Proteomes" id="UP001139971"/>
    </source>
</evidence>
<dbReference type="GO" id="GO:0005829">
    <property type="term" value="C:cytosol"/>
    <property type="evidence" value="ECO:0007669"/>
    <property type="project" value="TreeGrafter"/>
</dbReference>
<dbReference type="PANTHER" id="PTHR43418:SF4">
    <property type="entry name" value="MULTIFUNCTIONAL TRYPTOPHAN BIOSYNTHESIS PROTEIN"/>
    <property type="match status" value="1"/>
</dbReference>
<organism evidence="3 4">
    <name type="scientific">Tahibacter soli</name>
    <dbReference type="NCBI Taxonomy" id="2983605"/>
    <lineage>
        <taxon>Bacteria</taxon>
        <taxon>Pseudomonadati</taxon>
        <taxon>Pseudomonadota</taxon>
        <taxon>Gammaproteobacteria</taxon>
        <taxon>Lysobacterales</taxon>
        <taxon>Rhodanobacteraceae</taxon>
        <taxon>Tahibacter</taxon>
    </lineage>
</organism>
<dbReference type="PROSITE" id="PS51273">
    <property type="entry name" value="GATASE_TYPE_1"/>
    <property type="match status" value="1"/>
</dbReference>
<dbReference type="RefSeq" id="WP_263544193.1">
    <property type="nucleotide sequence ID" value="NZ_JAOVZO020000020.1"/>
</dbReference>
<dbReference type="Proteomes" id="UP001139971">
    <property type="component" value="Unassembled WGS sequence"/>
</dbReference>
<dbReference type="FunFam" id="3.40.50.880:FF:000003">
    <property type="entry name" value="Anthranilate synthase component II"/>
    <property type="match status" value="1"/>
</dbReference>
<dbReference type="InterPro" id="IPR050472">
    <property type="entry name" value="Anth_synth/Amidotransfase"/>
</dbReference>
<reference evidence="3" key="1">
    <citation type="submission" date="2023-02" db="EMBL/GenBank/DDBJ databases">
        <title>Tahibacter soli sp. nov. isolated from soil.</title>
        <authorList>
            <person name="Baek J.H."/>
            <person name="Lee J.K."/>
            <person name="Choi D.G."/>
            <person name="Jeon C.O."/>
        </authorList>
    </citation>
    <scope>NUCLEOTIDE SEQUENCE</scope>
    <source>
        <strain evidence="3">BL</strain>
    </source>
</reference>
<dbReference type="NCBIfam" id="TIGR00566">
    <property type="entry name" value="trpG_papA"/>
    <property type="match status" value="1"/>
</dbReference>
<keyword evidence="1" id="KW-0315">Glutamine amidotransferase</keyword>
<dbReference type="InterPro" id="IPR006221">
    <property type="entry name" value="TrpG/PapA_dom"/>
</dbReference>
<proteinExistence type="predicted"/>
<sequence length="204" mass="22174">MRCRVTIVDAYDSFVHILVDYVRRLGCDVRVLRKDEPGLVDAIDPSRCDVLLLGPGPGHPRDSGYLALLERNAGRVPVFGVCLGHQAIGLYYGATLAYAQRLMHGKTSRVEHDGKGCFRNVPRGFRAMRYHSIVVDAATLGNELVATATSDTDGYLMGLRHASLPIEGVQFHPESIGTEYGLEIIRNFIEVHARGGGATASLAA</sequence>
<dbReference type="EMBL" id="JAOVZO020000020">
    <property type="protein sequence ID" value="MDC8015174.1"/>
    <property type="molecule type" value="Genomic_DNA"/>
</dbReference>
<keyword evidence="4" id="KW-1185">Reference proteome</keyword>
<dbReference type="GO" id="GO:0000162">
    <property type="term" value="P:L-tryptophan biosynthetic process"/>
    <property type="evidence" value="ECO:0007669"/>
    <property type="project" value="TreeGrafter"/>
</dbReference>
<accession>A0A9X3YMP9</accession>
<dbReference type="Gene3D" id="3.40.50.880">
    <property type="match status" value="1"/>
</dbReference>
<feature type="domain" description="Glutamine amidotransferase" evidence="2">
    <location>
        <begin position="7"/>
        <end position="189"/>
    </location>
</feature>
<dbReference type="CDD" id="cd01743">
    <property type="entry name" value="GATase1_Anthranilate_Synthase"/>
    <property type="match status" value="1"/>
</dbReference>
<name>A0A9X3YMP9_9GAMM</name>
<dbReference type="PRINTS" id="PR00096">
    <property type="entry name" value="GATASE"/>
</dbReference>
<dbReference type="AlphaFoldDB" id="A0A9X3YMP9"/>
<dbReference type="SUPFAM" id="SSF52317">
    <property type="entry name" value="Class I glutamine amidotransferase-like"/>
    <property type="match status" value="1"/>
</dbReference>
<evidence type="ECO:0000313" key="3">
    <source>
        <dbReference type="EMBL" id="MDC8015174.1"/>
    </source>
</evidence>
<dbReference type="InterPro" id="IPR017926">
    <property type="entry name" value="GATASE"/>
</dbReference>
<evidence type="ECO:0000259" key="2">
    <source>
        <dbReference type="Pfam" id="PF00117"/>
    </source>
</evidence>
<dbReference type="GO" id="GO:0004049">
    <property type="term" value="F:anthranilate synthase activity"/>
    <property type="evidence" value="ECO:0007669"/>
    <property type="project" value="TreeGrafter"/>
</dbReference>
<dbReference type="PRINTS" id="PR00097">
    <property type="entry name" value="ANTSNTHASEII"/>
</dbReference>
<dbReference type="PANTHER" id="PTHR43418">
    <property type="entry name" value="MULTIFUNCTIONAL TRYPTOPHAN BIOSYNTHESIS PROTEIN-RELATED"/>
    <property type="match status" value="1"/>
</dbReference>
<dbReference type="InterPro" id="IPR029062">
    <property type="entry name" value="Class_I_gatase-like"/>
</dbReference>
<evidence type="ECO:0000256" key="1">
    <source>
        <dbReference type="ARBA" id="ARBA00022962"/>
    </source>
</evidence>
<dbReference type="Pfam" id="PF00117">
    <property type="entry name" value="GATase"/>
    <property type="match status" value="1"/>
</dbReference>